<gene>
    <name evidence="5" type="ORF">LA521A_03810</name>
</gene>
<feature type="domain" description="DUF3686" evidence="3">
    <location>
        <begin position="45"/>
        <end position="491"/>
    </location>
</feature>
<dbReference type="EMBL" id="AP027041">
    <property type="protein sequence ID" value="BDU15180.1"/>
    <property type="molecule type" value="Genomic_DNA"/>
</dbReference>
<dbReference type="Pfam" id="PF07728">
    <property type="entry name" value="AAA_5"/>
    <property type="match status" value="1"/>
</dbReference>
<dbReference type="RefSeq" id="WP_281780702.1">
    <property type="nucleotide sequence ID" value="NZ_AP027041.1"/>
</dbReference>
<proteinExistence type="predicted"/>
<organism evidence="5 6">
    <name type="scientific">Lysobacter auxotrophicus</name>
    <dbReference type="NCBI Taxonomy" id="2992573"/>
    <lineage>
        <taxon>Bacteria</taxon>
        <taxon>Pseudomonadati</taxon>
        <taxon>Pseudomonadota</taxon>
        <taxon>Gammaproteobacteria</taxon>
        <taxon>Lysobacterales</taxon>
        <taxon>Lysobacteraceae</taxon>
        <taxon>Lysobacter</taxon>
    </lineage>
</organism>
<evidence type="ECO:0000313" key="5">
    <source>
        <dbReference type="EMBL" id="BDU15180.1"/>
    </source>
</evidence>
<dbReference type="InterPro" id="IPR057224">
    <property type="entry name" value="DUF7902"/>
</dbReference>
<accession>A0ABM8D9F0</accession>
<feature type="region of interest" description="Disordered" evidence="1">
    <location>
        <begin position="1749"/>
        <end position="1768"/>
    </location>
</feature>
<evidence type="ECO:0000256" key="1">
    <source>
        <dbReference type="SAM" id="MobiDB-lite"/>
    </source>
</evidence>
<dbReference type="Gene3D" id="1.20.58.60">
    <property type="match status" value="1"/>
</dbReference>
<feature type="region of interest" description="Disordered" evidence="1">
    <location>
        <begin position="1678"/>
        <end position="1701"/>
    </location>
</feature>
<dbReference type="Pfam" id="PF25472">
    <property type="entry name" value="DUF7902"/>
    <property type="match status" value="1"/>
</dbReference>
<feature type="domain" description="ATPase dynein-related AAA" evidence="2">
    <location>
        <begin position="1294"/>
        <end position="1421"/>
    </location>
</feature>
<keyword evidence="6" id="KW-1185">Reference proteome</keyword>
<evidence type="ECO:0000259" key="2">
    <source>
        <dbReference type="Pfam" id="PF07728"/>
    </source>
</evidence>
<protein>
    <submittedName>
        <fullName evidence="5">DNA repair ATPase</fullName>
    </submittedName>
</protein>
<sequence length="1793" mass="197162">MSQAVTEEHAANAPDAVAAQVDQAVAEGGAYDVLRRRLDTQGQRLQQLADALNQRRLQEFGDSRLEVIGRLRIRTENNCIGRDIVPVGQMLLFGYNVFMGLKTVTRVQDVFGLYRLVEGADGFDVAPVEIAGSFLGDAAFTRDFDELYAYYKNARLMQLDVAGGKLLAAFQIGERATDVRVFRWAISNQGELTYLDTRGAQDLVLPPPFDFDWTRATRERMVSGRFPHLNILDTLFVETTGGDLTIKVENNTERGEGIYSEPVEDKTQSLDDATIEYARVGSLILLKVLPYRETEWRGLVYNTLTGTVTRNDAITQACVQLPEDHGILFPGGYYLQSGENKTFDARMDAMQFQRAIRSPNGEDVMYAFYEPEAGRSALFVYNMIQRSLQNPLFGHGHAVLPDGRMVLFHAEGDGATRVHPMQVWQTPFASDEFAASRPPGTSFMGRIGNAEMVRGLSNLIDLARRIDDPDVSMSRYQLLVQHARRLFDAHHWLDDANCDGAASLLREICATGESVLDEFEKVQDIRRQADAAIAKARTEHKALMGRLLPENWTQIAEFVEALGAIGRLRGQLLTIREYRYMDVAAIDEMGAQLQAAHERIGQATGAFLGHDKALAPFAKQVEELDAAAQQAQTAKQLAEHIAALQARSGELDMLSELVAGLAVDDATQRTRVVEAISLIYAKLNQTRARAEQRRKSLGSSEAVAQFGAQFALFGQAVTNALAMATDPERADEQLSRLMVQLEELESQFGEHEQFLGDILAKREELLEAFDAHKQALLDDRQRKAQAVLDAANRILEGLARRTAKLAGMDELNAFFAGDPLILKIRELAGRLRALKDTVKADDVEARLKGARDQAVRGLRDRSELFEDGGNVIRLGRHRFSVNTQPLDLTLLPRGDELALHLTGTDFMEPVRSDELATLREFWPITLESESPALYRGEYLAGAVLEAAEAGVDGLSIKLLQSQVSDADALAKTVRDFAAPRYRDGYERGIHDHDAARILRVLLTQRAAAGSLVHAPLARALATLFWAQHAGDAARAWAQRLAGARMMRELFGNRAGLDALRAEIASAVSAHIDATSLPIDAALADDAADYLMDELGEADVALQSSRYARELVDGLRERLKAGGAQDSFDRTLASLPLPARWAHALQWLEGLCSQPAFAALAPYAPEAAAFLITESSVRQRNNDAALLGTLDGLLGEHPRIEGGRMALAADDLSARLRAHRERFLPGYRRFQSIRQETLAREREALRLSEFHARPLSSFVRNRLINDVYLPIIGDNLAKQMGTAGEGKRSDLMGLLMLISPPGYGKTTLMEYVAHRLGLIFMKVNGPALGHEVRSLDPAQAPDATSRQELEKLNLALEMGNNVMLYVDDIQHTHPEFLQKFISLCDGTRRIEGVWKGRTRTYDLRGKKFCVVMAGNPYTESGEVFKIPDMLANRADIYNLGDVLGGMEDAFTLSYLENSLTSNAVLAPLATREMADLYLLVDKARGKDVSLNQLGHAYSAAETAEIIATLQRMMQVRDVVYRVNQQYIASAAQADKYRTEPPFRLQGSYRNMNKLAEKISPVLNEAELQQLIADHYLGEAQLLTTGAEENLLKLAELRGTLDEATSARWAQIKRDFLRNKAMGGEEDDVGGRVVAQLADIAGGLQAIGQAAQVPAAPVVAPAPVQESPPWEAILAQLERMAQRRDDAPASPAAPVAPPAGDRTLADALPESMRAAMAPLLDAVRASHAGQEHVGNALLALAQALREGVVAAPGKAKPTGRRQHSPTETEQPLDAALEQFSGMTLAEISRGEPKKP</sequence>
<evidence type="ECO:0000313" key="6">
    <source>
        <dbReference type="Proteomes" id="UP001317822"/>
    </source>
</evidence>
<dbReference type="Pfam" id="PF12458">
    <property type="entry name" value="DUF3686"/>
    <property type="match status" value="1"/>
</dbReference>
<feature type="domain" description="DUF7902" evidence="4">
    <location>
        <begin position="612"/>
        <end position="696"/>
    </location>
</feature>
<evidence type="ECO:0000259" key="3">
    <source>
        <dbReference type="Pfam" id="PF12458"/>
    </source>
</evidence>
<dbReference type="InterPro" id="IPR011704">
    <property type="entry name" value="ATPase_dyneun-rel_AAA"/>
</dbReference>
<reference evidence="5 6" key="1">
    <citation type="journal article" date="2023" name="Int. J. Syst. Evol. Microbiol.">
        <title>Physiological and genomic analyses of cobalamin (vitamin B12)-auxotrophy of Lysobacter auxotrophicus sp. nov., a methionine-auxotrophic chitinolytic bacterium isolated from chitin-treated soil.</title>
        <authorList>
            <person name="Saito A."/>
            <person name="Dohra H."/>
            <person name="Hamada M."/>
            <person name="Moriuchi R."/>
            <person name="Kotsuchibashi Y."/>
            <person name="Mori K."/>
        </authorList>
    </citation>
    <scope>NUCLEOTIDE SEQUENCE [LARGE SCALE GENOMIC DNA]</scope>
    <source>
        <strain evidence="5 6">5-21a</strain>
    </source>
</reference>
<name>A0ABM8D9F0_9GAMM</name>
<dbReference type="Proteomes" id="UP001317822">
    <property type="component" value="Chromosome"/>
</dbReference>
<dbReference type="InterPro" id="IPR027417">
    <property type="entry name" value="P-loop_NTPase"/>
</dbReference>
<evidence type="ECO:0000259" key="4">
    <source>
        <dbReference type="Pfam" id="PF25472"/>
    </source>
</evidence>
<dbReference type="SUPFAM" id="SSF52540">
    <property type="entry name" value="P-loop containing nucleoside triphosphate hydrolases"/>
    <property type="match status" value="1"/>
</dbReference>
<dbReference type="InterPro" id="IPR020958">
    <property type="entry name" value="DUF3686"/>
</dbReference>
<dbReference type="Gene3D" id="3.40.50.300">
    <property type="entry name" value="P-loop containing nucleotide triphosphate hydrolases"/>
    <property type="match status" value="1"/>
</dbReference>